<dbReference type="InterPro" id="IPR046959">
    <property type="entry name" value="PRK1-6/SRF4-like"/>
</dbReference>
<evidence type="ECO:0000256" key="8">
    <source>
        <dbReference type="SAM" id="Phobius"/>
    </source>
</evidence>
<dbReference type="InterPro" id="IPR000719">
    <property type="entry name" value="Prot_kinase_dom"/>
</dbReference>
<dbReference type="GO" id="GO:0004672">
    <property type="term" value="F:protein kinase activity"/>
    <property type="evidence" value="ECO:0007669"/>
    <property type="project" value="InterPro"/>
</dbReference>
<evidence type="ECO:0000259" key="10">
    <source>
        <dbReference type="PROSITE" id="PS50011"/>
    </source>
</evidence>
<keyword evidence="5 8" id="KW-1133">Transmembrane helix</keyword>
<dbReference type="Pfam" id="PF00560">
    <property type="entry name" value="LRR_1"/>
    <property type="match status" value="2"/>
</dbReference>
<dbReference type="PANTHER" id="PTHR48007">
    <property type="entry name" value="LEUCINE-RICH REPEAT RECEPTOR-LIKE PROTEIN KINASE PXC1"/>
    <property type="match status" value="1"/>
</dbReference>
<reference evidence="11 12" key="1">
    <citation type="submission" date="2021-09" db="EMBL/GenBank/DDBJ databases">
        <title>Genomic insights and catalytic innovation underlie evolution of tropane alkaloids biosynthesis.</title>
        <authorList>
            <person name="Wang Y.-J."/>
            <person name="Tian T."/>
            <person name="Huang J.-P."/>
            <person name="Huang S.-X."/>
        </authorList>
    </citation>
    <scope>NUCLEOTIDE SEQUENCE [LARGE SCALE GENOMIC DNA]</scope>
    <source>
        <strain evidence="11">KIB-2018</strain>
        <tissue evidence="11">Leaf</tissue>
    </source>
</reference>
<evidence type="ECO:0000313" key="12">
    <source>
        <dbReference type="Proteomes" id="UP001159364"/>
    </source>
</evidence>
<dbReference type="InterPro" id="IPR011009">
    <property type="entry name" value="Kinase-like_dom_sf"/>
</dbReference>
<dbReference type="Gene3D" id="3.80.10.10">
    <property type="entry name" value="Ribonuclease Inhibitor"/>
    <property type="match status" value="1"/>
</dbReference>
<comment type="caution">
    <text evidence="11">The sequence shown here is derived from an EMBL/GenBank/DDBJ whole genome shotgun (WGS) entry which is preliminary data.</text>
</comment>
<evidence type="ECO:0000256" key="9">
    <source>
        <dbReference type="SAM" id="SignalP"/>
    </source>
</evidence>
<organism evidence="11 12">
    <name type="scientific">Erythroxylum novogranatense</name>
    <dbReference type="NCBI Taxonomy" id="1862640"/>
    <lineage>
        <taxon>Eukaryota</taxon>
        <taxon>Viridiplantae</taxon>
        <taxon>Streptophyta</taxon>
        <taxon>Embryophyta</taxon>
        <taxon>Tracheophyta</taxon>
        <taxon>Spermatophyta</taxon>
        <taxon>Magnoliopsida</taxon>
        <taxon>eudicotyledons</taxon>
        <taxon>Gunneridae</taxon>
        <taxon>Pentapetalae</taxon>
        <taxon>rosids</taxon>
        <taxon>fabids</taxon>
        <taxon>Malpighiales</taxon>
        <taxon>Erythroxylaceae</taxon>
        <taxon>Erythroxylum</taxon>
    </lineage>
</organism>
<dbReference type="Gene3D" id="1.10.510.10">
    <property type="entry name" value="Transferase(Phosphotransferase) domain 1"/>
    <property type="match status" value="1"/>
</dbReference>
<evidence type="ECO:0000256" key="4">
    <source>
        <dbReference type="ARBA" id="ARBA00022737"/>
    </source>
</evidence>
<evidence type="ECO:0000256" key="6">
    <source>
        <dbReference type="ARBA" id="ARBA00023136"/>
    </source>
</evidence>
<dbReference type="PROSITE" id="PS50011">
    <property type="entry name" value="PROTEIN_KINASE_DOM"/>
    <property type="match status" value="1"/>
</dbReference>
<evidence type="ECO:0000256" key="1">
    <source>
        <dbReference type="ARBA" id="ARBA00004370"/>
    </source>
</evidence>
<evidence type="ECO:0000313" key="11">
    <source>
        <dbReference type="EMBL" id="KAJ8766557.1"/>
    </source>
</evidence>
<dbReference type="InterPro" id="IPR001245">
    <property type="entry name" value="Ser-Thr/Tyr_kinase_cat_dom"/>
</dbReference>
<evidence type="ECO:0000256" key="2">
    <source>
        <dbReference type="ARBA" id="ARBA00022614"/>
    </source>
</evidence>
<feature type="region of interest" description="Disordered" evidence="7">
    <location>
        <begin position="192"/>
        <end position="211"/>
    </location>
</feature>
<evidence type="ECO:0000256" key="7">
    <source>
        <dbReference type="SAM" id="MobiDB-lite"/>
    </source>
</evidence>
<keyword evidence="3 8" id="KW-0812">Transmembrane</keyword>
<dbReference type="Pfam" id="PF07714">
    <property type="entry name" value="PK_Tyr_Ser-Thr"/>
    <property type="match status" value="1"/>
</dbReference>
<dbReference type="SUPFAM" id="SSF56112">
    <property type="entry name" value="Protein kinase-like (PK-like)"/>
    <property type="match status" value="1"/>
</dbReference>
<feature type="transmembrane region" description="Helical" evidence="8">
    <location>
        <begin position="219"/>
        <end position="241"/>
    </location>
</feature>
<gene>
    <name evidence="11" type="ORF">K2173_023804</name>
</gene>
<dbReference type="EMBL" id="JAIWQS010000005">
    <property type="protein sequence ID" value="KAJ8766557.1"/>
    <property type="molecule type" value="Genomic_DNA"/>
</dbReference>
<protein>
    <recommendedName>
        <fullName evidence="10">Protein kinase domain-containing protein</fullName>
    </recommendedName>
</protein>
<dbReference type="AlphaFoldDB" id="A0AAV8TI18"/>
<evidence type="ECO:0000256" key="3">
    <source>
        <dbReference type="ARBA" id="ARBA00022692"/>
    </source>
</evidence>
<keyword evidence="12" id="KW-1185">Reference proteome</keyword>
<keyword evidence="2" id="KW-0433">Leucine-rich repeat</keyword>
<feature type="signal peptide" evidence="9">
    <location>
        <begin position="1"/>
        <end position="28"/>
    </location>
</feature>
<dbReference type="Gene3D" id="3.30.200.20">
    <property type="entry name" value="Phosphorylase Kinase, domain 1"/>
    <property type="match status" value="1"/>
</dbReference>
<name>A0AAV8TI18_9ROSI</name>
<sequence>MKRKSYCDTFSNALVCITFLVLITECLGGESSETEAFFSFVRAVDPQNALNLTWKDIAPHPCSHTLKGIRCNSQDTSIVEIKLENSSLSGVIDSSSLCKLQNLKVLSLANNFIRGNIPESILYCKKLTYLNVSNNLLSGSVAVGLTKLKHLKTLDLSRNYFVRDSPHLELKLRHLIEYSMDQSAQLQALQRMENNTDSEPRNQSSAVNSKKKDSKPTTVILFTVGSLIILIFILVACLATMRVNELAKEREILRTLAYSPQKTPFREPKQEVEPQEDCSELVFFVDEHERFKLDDLLEATADLRSQTICSSLFIIKLNNNVVYAVKRLKNLQASLDVFGQTMRQIGKLKHPNIMPLVAYTSTYDQKLLIYRYQINGSLLNLLQEYIEGKRAFPWKLRLSIASGIARGLAFIYQDSNDHEPIPHGNLRLSNILLDDNQAPLISEYGFLKLLDLSRSYLFPSHGYTAPERGLSEQGDVYSFGVILLELLTGKAVEISGIDLPKWVSSMVKEEWTGEVFDKEISQAPQFAFPLLNIALKSVSHSPEDRPPIAEILEKIEEIVHTNDDMFVASIGSRPSSPRDFSLLYTVIPETWDTPGSNY</sequence>
<comment type="subcellular location">
    <subcellularLocation>
        <location evidence="1">Membrane</location>
    </subcellularLocation>
</comment>
<dbReference type="GO" id="GO:0016020">
    <property type="term" value="C:membrane"/>
    <property type="evidence" value="ECO:0007669"/>
    <property type="project" value="UniProtKB-SubCell"/>
</dbReference>
<dbReference type="PANTHER" id="PTHR48007:SF77">
    <property type="entry name" value="PROTEIN KINASE DOMAIN-CONTAINING PROTEIN"/>
    <property type="match status" value="1"/>
</dbReference>
<keyword evidence="6 8" id="KW-0472">Membrane</keyword>
<feature type="domain" description="Protein kinase" evidence="10">
    <location>
        <begin position="297"/>
        <end position="559"/>
    </location>
</feature>
<evidence type="ECO:0000256" key="5">
    <source>
        <dbReference type="ARBA" id="ARBA00022989"/>
    </source>
</evidence>
<accession>A0AAV8TI18</accession>
<dbReference type="SUPFAM" id="SSF52058">
    <property type="entry name" value="L domain-like"/>
    <property type="match status" value="1"/>
</dbReference>
<keyword evidence="4" id="KW-0677">Repeat</keyword>
<dbReference type="Proteomes" id="UP001159364">
    <property type="component" value="Linkage Group LG05"/>
</dbReference>
<dbReference type="InterPro" id="IPR001611">
    <property type="entry name" value="Leu-rich_rpt"/>
</dbReference>
<dbReference type="InterPro" id="IPR032675">
    <property type="entry name" value="LRR_dom_sf"/>
</dbReference>
<keyword evidence="9" id="KW-0732">Signal</keyword>
<proteinExistence type="predicted"/>
<feature type="chain" id="PRO_5043339366" description="Protein kinase domain-containing protein" evidence="9">
    <location>
        <begin position="29"/>
        <end position="598"/>
    </location>
</feature>
<dbReference type="GO" id="GO:0005524">
    <property type="term" value="F:ATP binding"/>
    <property type="evidence" value="ECO:0007669"/>
    <property type="project" value="InterPro"/>
</dbReference>
<feature type="compositionally biased region" description="Polar residues" evidence="7">
    <location>
        <begin position="192"/>
        <end position="208"/>
    </location>
</feature>